<dbReference type="InterPro" id="IPR028241">
    <property type="entry name" value="RAVE2/Rogdi"/>
</dbReference>
<evidence type="ECO:0000313" key="1">
    <source>
        <dbReference type="EMBL" id="KAH6592129.1"/>
    </source>
</evidence>
<accession>A0ABQ8F4N4</accession>
<dbReference type="PANTHER" id="PTHR13618">
    <property type="entry name" value="LEUCINE ZIPPER CONTAINING TRANSCRIPTION FACTOR LZF1"/>
    <property type="match status" value="1"/>
</dbReference>
<dbReference type="EMBL" id="JAFCIX010000390">
    <property type="protein sequence ID" value="KAH6592129.1"/>
    <property type="molecule type" value="Genomic_DNA"/>
</dbReference>
<proteinExistence type="predicted"/>
<name>A0ABQ8F4N4_9FUNG</name>
<keyword evidence="2" id="KW-1185">Reference proteome</keyword>
<organism evidence="1 2">
    <name type="scientific">Batrachochytrium salamandrivorans</name>
    <dbReference type="NCBI Taxonomy" id="1357716"/>
    <lineage>
        <taxon>Eukaryota</taxon>
        <taxon>Fungi</taxon>
        <taxon>Fungi incertae sedis</taxon>
        <taxon>Chytridiomycota</taxon>
        <taxon>Chytridiomycota incertae sedis</taxon>
        <taxon>Chytridiomycetes</taxon>
        <taxon>Rhizophydiales</taxon>
        <taxon>Rhizophydiales incertae sedis</taxon>
        <taxon>Batrachochytrium</taxon>
    </lineage>
</organism>
<comment type="caution">
    <text evidence="1">The sequence shown here is derived from an EMBL/GenBank/DDBJ whole genome shotgun (WGS) entry which is preliminary data.</text>
</comment>
<gene>
    <name evidence="1" type="ORF">BASA50_008274</name>
</gene>
<protein>
    <submittedName>
        <fullName evidence="1">Uncharacterized protein</fullName>
    </submittedName>
</protein>
<sequence length="279" mass="31080">MSQQEGHADERRWFLDRLRGVILELCSTLQTGMTACSSSVQDTLNKGTSPLAATLVASSSNNGSSMVKGFVTMDGATIVKGELSIKFSHYNRGNPLKMTINQARPYLLSQITSAYNCLSTCMEILARTTELDSADQDMHYLKDAITDIVTYLVKAREYLETPAESQLFPLKEPDSKCFLPDLPNDLIIEFSAKRTLLAVSIYALSFHQQGIPLHLQSKLLGKFKHFKIGTYQGKEVEIVDEMSIETLSPKLAEAYNSIEHAEALCRDTLTKLIIYNNVL</sequence>
<reference evidence="1 2" key="1">
    <citation type="submission" date="2021-02" db="EMBL/GenBank/DDBJ databases">
        <title>Variation within the Batrachochytrium salamandrivorans European outbreak.</title>
        <authorList>
            <person name="Kelly M."/>
            <person name="Pasmans F."/>
            <person name="Shea T.P."/>
            <person name="Munoz J.F."/>
            <person name="Carranza S."/>
            <person name="Cuomo C.A."/>
            <person name="Martel A."/>
        </authorList>
    </citation>
    <scope>NUCLEOTIDE SEQUENCE [LARGE SCALE GENOMIC DNA]</scope>
    <source>
        <strain evidence="1 2">AMFP18/2</strain>
    </source>
</reference>
<dbReference type="Proteomes" id="UP001648503">
    <property type="component" value="Unassembled WGS sequence"/>
</dbReference>
<dbReference type="PANTHER" id="PTHR13618:SF1">
    <property type="entry name" value="PROTEIN ROGDI HOMOLOG"/>
    <property type="match status" value="1"/>
</dbReference>
<dbReference type="Pfam" id="PF10259">
    <property type="entry name" value="Rogdi_lz"/>
    <property type="match status" value="1"/>
</dbReference>
<evidence type="ECO:0000313" key="2">
    <source>
        <dbReference type="Proteomes" id="UP001648503"/>
    </source>
</evidence>